<dbReference type="Gene3D" id="3.30.470.20">
    <property type="entry name" value="ATP-grasp fold, B domain"/>
    <property type="match status" value="1"/>
</dbReference>
<dbReference type="Gene3D" id="2.30.36.100">
    <property type="match status" value="1"/>
</dbReference>
<dbReference type="EMBL" id="FNEH01000010">
    <property type="protein sequence ID" value="SDI63004.1"/>
    <property type="molecule type" value="Genomic_DNA"/>
</dbReference>
<dbReference type="InterPro" id="IPR040803">
    <property type="entry name" value="MfnD_preATP-grasp"/>
</dbReference>
<dbReference type="InterPro" id="IPR005479">
    <property type="entry name" value="CPAse_ATP-bd"/>
</dbReference>
<dbReference type="GO" id="GO:0046872">
    <property type="term" value="F:metal ion binding"/>
    <property type="evidence" value="ECO:0007669"/>
    <property type="project" value="InterPro"/>
</dbReference>
<evidence type="ECO:0000313" key="3">
    <source>
        <dbReference type="EMBL" id="SDI63004.1"/>
    </source>
</evidence>
<dbReference type="GO" id="GO:0005524">
    <property type="term" value="F:ATP binding"/>
    <property type="evidence" value="ECO:0007669"/>
    <property type="project" value="UniProtKB-UniRule"/>
</dbReference>
<dbReference type="Pfam" id="PF02655">
    <property type="entry name" value="ATP-grasp_3"/>
    <property type="match status" value="1"/>
</dbReference>
<dbReference type="PROSITE" id="PS00867">
    <property type="entry name" value="CPSASE_2"/>
    <property type="match status" value="1"/>
</dbReference>
<dbReference type="Gene3D" id="3.40.50.11770">
    <property type="match status" value="1"/>
</dbReference>
<reference evidence="3 4" key="1">
    <citation type="submission" date="2016-10" db="EMBL/GenBank/DDBJ databases">
        <authorList>
            <person name="de Groot N.N."/>
        </authorList>
    </citation>
    <scope>NUCLEOTIDE SEQUENCE [LARGE SCALE GENOMIC DNA]</scope>
    <source>
        <strain evidence="3 4">WG7</strain>
    </source>
</reference>
<gene>
    <name evidence="3" type="ORF">SAMN04515654_11045</name>
</gene>
<evidence type="ECO:0000313" key="4">
    <source>
        <dbReference type="Proteomes" id="UP000198945"/>
    </source>
</evidence>
<keyword evidence="1" id="KW-0547">Nucleotide-binding</keyword>
<name>A0A1G8M4Z7_9FIRM</name>
<dbReference type="Pfam" id="PF18301">
    <property type="entry name" value="preATP-grasp_3"/>
    <property type="match status" value="1"/>
</dbReference>
<dbReference type="PIRSF" id="PIRSF016766">
    <property type="entry name" value="UCP016766_ATPgrasp"/>
    <property type="match status" value="1"/>
</dbReference>
<keyword evidence="1" id="KW-0067">ATP-binding</keyword>
<dbReference type="PROSITE" id="PS50975">
    <property type="entry name" value="ATP_GRASP"/>
    <property type="match status" value="1"/>
</dbReference>
<evidence type="ECO:0000256" key="1">
    <source>
        <dbReference type="PROSITE-ProRule" id="PRU00409"/>
    </source>
</evidence>
<evidence type="ECO:0000259" key="2">
    <source>
        <dbReference type="PROSITE" id="PS50975"/>
    </source>
</evidence>
<proteinExistence type="predicted"/>
<dbReference type="Proteomes" id="UP000198945">
    <property type="component" value="Unassembled WGS sequence"/>
</dbReference>
<protein>
    <recommendedName>
        <fullName evidence="2">ATP-grasp domain-containing protein</fullName>
    </recommendedName>
</protein>
<dbReference type="InterPro" id="IPR003806">
    <property type="entry name" value="ATP-grasp_PylC-type"/>
</dbReference>
<dbReference type="SUPFAM" id="SSF56059">
    <property type="entry name" value="Glutathione synthetase ATP-binding domain-like"/>
    <property type="match status" value="1"/>
</dbReference>
<sequence length="303" mass="34565">MLDSLIKSFTKIEDLQLSIFIAQENIDLIDHQNHDIEIIVSDEGSCDSYFEKLLDLDLSQSDYFLVIAPETDNLLYQITKIMETKNINNLGCSSNCIKKAANKWLLYQNFKDTDIKIPESYQIKNNKLDLRKDFFPAVIKAKYSAGSELKIIKSKKEFSNLNLSNYKGQIIQKIITGTPGSLSLAANSTNLRILSINKQLIRADDFSYFGSIINHRFPNQHKLKELANLVKKKYPNLNGYFGIDFICNQKGFYLLEINPRLSSSFIGLAEISEPAEIILNLAEKKNFIGSNLLSSKEFTFYLD</sequence>
<feature type="domain" description="ATP-grasp" evidence="2">
    <location>
        <begin position="107"/>
        <end position="283"/>
    </location>
</feature>
<dbReference type="InterPro" id="IPR011761">
    <property type="entry name" value="ATP-grasp"/>
</dbReference>
<dbReference type="RefSeq" id="WP_133505864.1">
    <property type="nucleotide sequence ID" value="NZ_SNXF01000028.1"/>
</dbReference>
<organism evidence="3 4">
    <name type="scientific">Halanaerobium congolense</name>
    <dbReference type="NCBI Taxonomy" id="54121"/>
    <lineage>
        <taxon>Bacteria</taxon>
        <taxon>Bacillati</taxon>
        <taxon>Bacillota</taxon>
        <taxon>Clostridia</taxon>
        <taxon>Halanaerobiales</taxon>
        <taxon>Halanaerobiaceae</taxon>
        <taxon>Halanaerobium</taxon>
    </lineage>
</organism>
<dbReference type="InterPro" id="IPR024710">
    <property type="entry name" value="MfnD"/>
</dbReference>
<dbReference type="AlphaFoldDB" id="A0A1G8M4Z7"/>
<accession>A0A1G8M4Z7</accession>